<organism evidence="2 3">
    <name type="scientific">Cohnella zeiphila</name>
    <dbReference type="NCBI Taxonomy" id="2761120"/>
    <lineage>
        <taxon>Bacteria</taxon>
        <taxon>Bacillati</taxon>
        <taxon>Bacillota</taxon>
        <taxon>Bacilli</taxon>
        <taxon>Bacillales</taxon>
        <taxon>Paenibacillaceae</taxon>
        <taxon>Cohnella</taxon>
    </lineage>
</organism>
<evidence type="ECO:0000313" key="2">
    <source>
        <dbReference type="EMBL" id="MBB6731547.1"/>
    </source>
</evidence>
<gene>
    <name evidence="2" type="ORF">H7C18_11565</name>
</gene>
<accession>A0A7X0SKB7</accession>
<evidence type="ECO:0000313" key="3">
    <source>
        <dbReference type="Proteomes" id="UP000564644"/>
    </source>
</evidence>
<dbReference type="GO" id="GO:0009231">
    <property type="term" value="P:riboflavin biosynthetic process"/>
    <property type="evidence" value="ECO:0007669"/>
    <property type="project" value="InterPro"/>
</dbReference>
<dbReference type="InterPro" id="IPR002734">
    <property type="entry name" value="RibDG_C"/>
</dbReference>
<dbReference type="EMBL" id="JACJVO010000012">
    <property type="protein sequence ID" value="MBB6731547.1"/>
    <property type="molecule type" value="Genomic_DNA"/>
</dbReference>
<name>A0A7X0SKB7_9BACL</name>
<keyword evidence="3" id="KW-1185">Reference proteome</keyword>
<dbReference type="RefSeq" id="WP_185129205.1">
    <property type="nucleotide sequence ID" value="NZ_JACJVO010000012.1"/>
</dbReference>
<comment type="caution">
    <text evidence="2">The sequence shown here is derived from an EMBL/GenBank/DDBJ whole genome shotgun (WGS) entry which is preliminary data.</text>
</comment>
<dbReference type="Proteomes" id="UP000564644">
    <property type="component" value="Unassembled WGS sequence"/>
</dbReference>
<dbReference type="GO" id="GO:0008703">
    <property type="term" value="F:5-amino-6-(5-phosphoribosylamino)uracil reductase activity"/>
    <property type="evidence" value="ECO:0007669"/>
    <property type="project" value="InterPro"/>
</dbReference>
<proteinExistence type="predicted"/>
<sequence>MKTVLWATLTANGNYAQSGPENPPKKEALNDFAAQAKAAGNFIVGRKTFEGMQDPSRVSQDEQAGDNGPFAGMDIVVMSRSIQAIPGLTIVRSPQEALDYLQGKGYQTAVISGGADIHNSFLEQDLVDEVIFNVAPVFEGKGLNLLIDAENYRYRNAQLLDCKPLGGGVVQLRYSLER</sequence>
<dbReference type="SUPFAM" id="SSF53597">
    <property type="entry name" value="Dihydrofolate reductase-like"/>
    <property type="match status" value="1"/>
</dbReference>
<dbReference type="AlphaFoldDB" id="A0A7X0SKB7"/>
<dbReference type="InterPro" id="IPR050765">
    <property type="entry name" value="Riboflavin_Biosynth_HTPR"/>
</dbReference>
<reference evidence="2 3" key="1">
    <citation type="submission" date="2020-08" db="EMBL/GenBank/DDBJ databases">
        <title>Cohnella phylogeny.</title>
        <authorList>
            <person name="Dunlap C."/>
        </authorList>
    </citation>
    <scope>NUCLEOTIDE SEQUENCE [LARGE SCALE GENOMIC DNA]</scope>
    <source>
        <strain evidence="2 3">CBP 2801</strain>
    </source>
</reference>
<feature type="domain" description="Bacterial bifunctional deaminase-reductase C-terminal" evidence="1">
    <location>
        <begin position="23"/>
        <end position="170"/>
    </location>
</feature>
<dbReference type="PANTHER" id="PTHR38011">
    <property type="entry name" value="DIHYDROFOLATE REDUCTASE FAMILY PROTEIN (AFU_ORTHOLOGUE AFUA_8G06820)"/>
    <property type="match status" value="1"/>
</dbReference>
<dbReference type="InterPro" id="IPR024072">
    <property type="entry name" value="DHFR-like_dom_sf"/>
</dbReference>
<dbReference type="Pfam" id="PF01872">
    <property type="entry name" value="RibD_C"/>
    <property type="match status" value="1"/>
</dbReference>
<dbReference type="PANTHER" id="PTHR38011:SF11">
    <property type="entry name" value="2,5-DIAMINO-6-RIBOSYLAMINO-4(3H)-PYRIMIDINONE 5'-PHOSPHATE REDUCTASE"/>
    <property type="match status" value="1"/>
</dbReference>
<dbReference type="Gene3D" id="3.40.430.10">
    <property type="entry name" value="Dihydrofolate Reductase, subunit A"/>
    <property type="match status" value="1"/>
</dbReference>
<protein>
    <submittedName>
        <fullName evidence="2">Dihydrofolate reductase family protein</fullName>
    </submittedName>
</protein>
<evidence type="ECO:0000259" key="1">
    <source>
        <dbReference type="Pfam" id="PF01872"/>
    </source>
</evidence>